<dbReference type="PROSITE" id="PS50928">
    <property type="entry name" value="ABC_TM1"/>
    <property type="match status" value="1"/>
</dbReference>
<comment type="caution">
    <text evidence="9">The sequence shown here is derived from an EMBL/GenBank/DDBJ whole genome shotgun (WGS) entry which is preliminary data.</text>
</comment>
<dbReference type="InterPro" id="IPR035906">
    <property type="entry name" value="MetI-like_sf"/>
</dbReference>
<dbReference type="InterPro" id="IPR000515">
    <property type="entry name" value="MetI-like"/>
</dbReference>
<dbReference type="EMBL" id="JBHSGF010000003">
    <property type="protein sequence ID" value="MFC4554588.1"/>
    <property type="molecule type" value="Genomic_DNA"/>
</dbReference>
<keyword evidence="6 7" id="KW-0472">Membrane</keyword>
<dbReference type="RefSeq" id="WP_122825167.1">
    <property type="nucleotide sequence ID" value="NZ_CP033325.1"/>
</dbReference>
<name>A0ABV9D8N4_9MICO</name>
<feature type="transmembrane region" description="Helical" evidence="7">
    <location>
        <begin position="226"/>
        <end position="248"/>
    </location>
</feature>
<dbReference type="CDD" id="cd06261">
    <property type="entry name" value="TM_PBP2"/>
    <property type="match status" value="1"/>
</dbReference>
<feature type="transmembrane region" description="Helical" evidence="7">
    <location>
        <begin position="21"/>
        <end position="41"/>
    </location>
</feature>
<evidence type="ECO:0000256" key="3">
    <source>
        <dbReference type="ARBA" id="ARBA00022475"/>
    </source>
</evidence>
<dbReference type="Gene3D" id="1.10.3720.10">
    <property type="entry name" value="MetI-like"/>
    <property type="match status" value="1"/>
</dbReference>
<feature type="transmembrane region" description="Helical" evidence="7">
    <location>
        <begin position="136"/>
        <end position="163"/>
    </location>
</feature>
<keyword evidence="5 7" id="KW-1133">Transmembrane helix</keyword>
<dbReference type="Proteomes" id="UP001595955">
    <property type="component" value="Unassembled WGS sequence"/>
</dbReference>
<dbReference type="PANTHER" id="PTHR30614:SF21">
    <property type="entry name" value="AMINO ACID ABC TRANSPORTER PERMEASE"/>
    <property type="match status" value="1"/>
</dbReference>
<evidence type="ECO:0000256" key="4">
    <source>
        <dbReference type="ARBA" id="ARBA00022692"/>
    </source>
</evidence>
<evidence type="ECO:0000256" key="7">
    <source>
        <dbReference type="RuleBase" id="RU363032"/>
    </source>
</evidence>
<comment type="subcellular location">
    <subcellularLocation>
        <location evidence="1 7">Cell membrane</location>
        <topology evidence="1 7">Multi-pass membrane protein</topology>
    </subcellularLocation>
</comment>
<evidence type="ECO:0000256" key="5">
    <source>
        <dbReference type="ARBA" id="ARBA00022989"/>
    </source>
</evidence>
<evidence type="ECO:0000256" key="6">
    <source>
        <dbReference type="ARBA" id="ARBA00023136"/>
    </source>
</evidence>
<keyword evidence="2 7" id="KW-0813">Transport</keyword>
<evidence type="ECO:0000313" key="10">
    <source>
        <dbReference type="Proteomes" id="UP001595955"/>
    </source>
</evidence>
<evidence type="ECO:0000256" key="1">
    <source>
        <dbReference type="ARBA" id="ARBA00004651"/>
    </source>
</evidence>
<dbReference type="NCBIfam" id="TIGR01726">
    <property type="entry name" value="HEQRo_perm_3TM"/>
    <property type="match status" value="1"/>
</dbReference>
<evidence type="ECO:0000259" key="8">
    <source>
        <dbReference type="PROSITE" id="PS50928"/>
    </source>
</evidence>
<protein>
    <submittedName>
        <fullName evidence="9">Amino acid ABC transporter permease</fullName>
    </submittedName>
</protein>
<feature type="transmembrane region" description="Helical" evidence="7">
    <location>
        <begin position="184"/>
        <end position="206"/>
    </location>
</feature>
<proteinExistence type="inferred from homology"/>
<keyword evidence="3" id="KW-1003">Cell membrane</keyword>
<feature type="domain" description="ABC transmembrane type-1" evidence="8">
    <location>
        <begin position="68"/>
        <end position="256"/>
    </location>
</feature>
<gene>
    <name evidence="9" type="ORF">ACFO3F_04950</name>
</gene>
<dbReference type="PANTHER" id="PTHR30614">
    <property type="entry name" value="MEMBRANE COMPONENT OF AMINO ACID ABC TRANSPORTER"/>
    <property type="match status" value="1"/>
</dbReference>
<dbReference type="InterPro" id="IPR010065">
    <property type="entry name" value="AA_ABC_transptr_permease_3TM"/>
</dbReference>
<evidence type="ECO:0000256" key="2">
    <source>
        <dbReference type="ARBA" id="ARBA00022448"/>
    </source>
</evidence>
<dbReference type="SUPFAM" id="SSF161098">
    <property type="entry name" value="MetI-like"/>
    <property type="match status" value="1"/>
</dbReference>
<keyword evidence="4 7" id="KW-0812">Transmembrane</keyword>
<feature type="transmembrane region" description="Helical" evidence="7">
    <location>
        <begin position="106"/>
        <end position="124"/>
    </location>
</feature>
<reference evidence="10" key="1">
    <citation type="journal article" date="2019" name="Int. J. Syst. Evol. Microbiol.">
        <title>The Global Catalogue of Microorganisms (GCM) 10K type strain sequencing project: providing services to taxonomists for standard genome sequencing and annotation.</title>
        <authorList>
            <consortium name="The Broad Institute Genomics Platform"/>
            <consortium name="The Broad Institute Genome Sequencing Center for Infectious Disease"/>
            <person name="Wu L."/>
            <person name="Ma J."/>
        </authorList>
    </citation>
    <scope>NUCLEOTIDE SEQUENCE [LARGE SCALE GENOMIC DNA]</scope>
    <source>
        <strain evidence="10">JCM 3369</strain>
    </source>
</reference>
<accession>A0ABV9D8N4</accession>
<keyword evidence="10" id="KW-1185">Reference proteome</keyword>
<sequence length="300" mass="32422">MRTEQVLFDTVGPRAQRRVRIITVLSVLFLLGVFALAYWQFYRSGQLAPSKWAWLYDPATLRYMVRALGHTAWAALGAGAIALPLGLVLALGRLSASRLLRWPSTAVIEVFRAVPVLLVIYIFTSALPQYGVNPEVYWKLVIPVGLCAAAIIAEVIRAGILAIPRGQSDAAASIGMTPSLAFRLVVLPQAVRVIIPSLVAQAVIVVKDTTFGYVVSYGELMQSGRVLVATTGDLVQTYLVITVVYILVNMVISRVAQRLDVVLARRRAGNGSRFVTLFPARSATVRTAPGAPDAAKVPIA</sequence>
<comment type="similarity">
    <text evidence="7">Belongs to the binding-protein-dependent transport system permease family.</text>
</comment>
<organism evidence="9 10">
    <name type="scientific">Georgenia faecalis</name>
    <dbReference type="NCBI Taxonomy" id="2483799"/>
    <lineage>
        <taxon>Bacteria</taxon>
        <taxon>Bacillati</taxon>
        <taxon>Actinomycetota</taxon>
        <taxon>Actinomycetes</taxon>
        <taxon>Micrococcales</taxon>
        <taxon>Bogoriellaceae</taxon>
        <taxon>Georgenia</taxon>
    </lineage>
</organism>
<dbReference type="Pfam" id="PF00528">
    <property type="entry name" value="BPD_transp_1"/>
    <property type="match status" value="1"/>
</dbReference>
<evidence type="ECO:0000313" key="9">
    <source>
        <dbReference type="EMBL" id="MFC4554588.1"/>
    </source>
</evidence>
<feature type="transmembrane region" description="Helical" evidence="7">
    <location>
        <begin position="72"/>
        <end position="94"/>
    </location>
</feature>
<dbReference type="InterPro" id="IPR043429">
    <property type="entry name" value="ArtM/GltK/GlnP/TcyL/YhdX-like"/>
</dbReference>